<reference evidence="4 5" key="1">
    <citation type="submission" date="2023-04" db="EMBL/GenBank/DDBJ databases">
        <title>Genome of Basidiobolus ranarum AG-B5.</title>
        <authorList>
            <person name="Stajich J.E."/>
            <person name="Carter-House D."/>
            <person name="Gryganskyi A."/>
        </authorList>
    </citation>
    <scope>NUCLEOTIDE SEQUENCE [LARGE SCALE GENOMIC DNA]</scope>
    <source>
        <strain evidence="4 5">AG-B5</strain>
    </source>
</reference>
<organism evidence="4 5">
    <name type="scientific">Basidiobolus ranarum</name>
    <dbReference type="NCBI Taxonomy" id="34480"/>
    <lineage>
        <taxon>Eukaryota</taxon>
        <taxon>Fungi</taxon>
        <taxon>Fungi incertae sedis</taxon>
        <taxon>Zoopagomycota</taxon>
        <taxon>Entomophthoromycotina</taxon>
        <taxon>Basidiobolomycetes</taxon>
        <taxon>Basidiobolales</taxon>
        <taxon>Basidiobolaceae</taxon>
        <taxon>Basidiobolus</taxon>
    </lineage>
</organism>
<evidence type="ECO:0000256" key="3">
    <source>
        <dbReference type="SAM" id="SignalP"/>
    </source>
</evidence>
<feature type="chain" id="PRO_5047444712" evidence="3">
    <location>
        <begin position="27"/>
        <end position="790"/>
    </location>
</feature>
<dbReference type="EMBL" id="JASJQH010000704">
    <property type="protein sequence ID" value="KAK9763212.1"/>
    <property type="molecule type" value="Genomic_DNA"/>
</dbReference>
<dbReference type="SMART" id="SM00671">
    <property type="entry name" value="SEL1"/>
    <property type="match status" value="11"/>
</dbReference>
<dbReference type="PANTHER" id="PTHR11102">
    <property type="entry name" value="SEL-1-LIKE PROTEIN"/>
    <property type="match status" value="1"/>
</dbReference>
<feature type="signal peptide" evidence="3">
    <location>
        <begin position="1"/>
        <end position="26"/>
    </location>
</feature>
<dbReference type="InterPro" id="IPR006597">
    <property type="entry name" value="Sel1-like"/>
</dbReference>
<dbReference type="Gene3D" id="1.25.40.10">
    <property type="entry name" value="Tetratricopeptide repeat domain"/>
    <property type="match status" value="4"/>
</dbReference>
<accession>A0ABR2WNY4</accession>
<dbReference type="Proteomes" id="UP001479436">
    <property type="component" value="Unassembled WGS sequence"/>
</dbReference>
<gene>
    <name evidence="4" type="primary">HRD3_4</name>
    <name evidence="4" type="ORF">K7432_010333</name>
</gene>
<comment type="similarity">
    <text evidence="1">Belongs to the sel-1 family.</text>
</comment>
<keyword evidence="5" id="KW-1185">Reference proteome</keyword>
<dbReference type="InterPro" id="IPR011990">
    <property type="entry name" value="TPR-like_helical_dom_sf"/>
</dbReference>
<dbReference type="PANTHER" id="PTHR11102:SF147">
    <property type="entry name" value="SEL1L ADAPTOR SUBUNIT OF ERAD E3 UBIQUITIN LIGASE"/>
    <property type="match status" value="1"/>
</dbReference>
<dbReference type="InterPro" id="IPR050767">
    <property type="entry name" value="Sel1_AlgK"/>
</dbReference>
<evidence type="ECO:0000313" key="4">
    <source>
        <dbReference type="EMBL" id="KAK9763212.1"/>
    </source>
</evidence>
<feature type="region of interest" description="Disordered" evidence="2">
    <location>
        <begin position="718"/>
        <end position="741"/>
    </location>
</feature>
<dbReference type="Pfam" id="PF08238">
    <property type="entry name" value="Sel1"/>
    <property type="match status" value="10"/>
</dbReference>
<keyword evidence="3" id="KW-0732">Signal</keyword>
<feature type="compositionally biased region" description="Basic and acidic residues" evidence="2">
    <location>
        <begin position="718"/>
        <end position="728"/>
    </location>
</feature>
<name>A0ABR2WNY4_9FUNG</name>
<evidence type="ECO:0000256" key="1">
    <source>
        <dbReference type="ARBA" id="ARBA00038101"/>
    </source>
</evidence>
<evidence type="ECO:0000313" key="5">
    <source>
        <dbReference type="Proteomes" id="UP001479436"/>
    </source>
</evidence>
<evidence type="ECO:0000256" key="2">
    <source>
        <dbReference type="SAM" id="MobiDB-lite"/>
    </source>
</evidence>
<proteinExistence type="inferred from homology"/>
<dbReference type="SUPFAM" id="SSF81901">
    <property type="entry name" value="HCP-like"/>
    <property type="match status" value="3"/>
</dbReference>
<sequence length="790" mass="89389">MKLSCKYRTLIFLVLVSGLTVHAHQAENSNPPPSQDGGLEYALSSKVKPPETTADSLGSYEEAMELLNSLPKYREITNRPKLSRGLFQPQFDKFFTFLYNSIFGSENDSKQSQARVISTKLQKVTSILEREANTGNPDALLNLAELNFFSYYGHPRNLKLAFDYYSRLASEHGNATAQRMVALMYATGIDNVVDRDQGKALLYTTFATLSQDTVSQMILGFRHLVGIGTPANCEDAAHYYKNVADKAMEHYRSGPPGGRVLPFPKIRLSDEHGGIYGYINSKGGKHHDQSEVEDLLQYHRQLADNGHIVAQHSLGIIYYQGSHSIRQNYKEAFRYFQSAASHMYTNRRVKDVKDPDVAKLVAEACAMLGEMYRRGEATPQDYTAAHMWYSRGAKQNDPIALNGLGVMYLEGIVVEKNVEKAIEKFKLAAEKKNPEAQVNLGLLFLNAPKPEYKSAYYQFASAHKHKYFPAYYYLAEMYYNGQGLERSCQKAVTLYKIVSERGDWLHSPFPEAYRTYKRGDIETSFLWYLIGAEMGYEVGQTNVAWLLDEDRYGLVEKSPSLVPEDLPLIYWTRSANQGHGDSRVKMGDYYFYGIGTDVDLQKAAKCYEVAAEHESSKLGMWNMGWMYENGIGVPKDFHLAKRSYDNSLSQNPDAYLPVTLSLIKLSAKYAWSYLTGDSVGGEFYFGSAPLYDGSPDHSPLNPVQDPLRKEFERIAPDEDISEWGRGDSNDDSEYDGDDRYNQEEDESSFIEDLIILVLCVLVGWMVYIRQFRAPGANPPPLAPQMNPQWI</sequence>
<protein>
    <submittedName>
        <fullName evidence="4">ERAD-associated protein</fullName>
    </submittedName>
</protein>
<comment type="caution">
    <text evidence="4">The sequence shown here is derived from an EMBL/GenBank/DDBJ whole genome shotgun (WGS) entry which is preliminary data.</text>
</comment>